<keyword evidence="3" id="KW-0175">Coiled coil</keyword>
<dbReference type="InterPro" id="IPR004000">
    <property type="entry name" value="Actin"/>
</dbReference>
<feature type="compositionally biased region" description="Acidic residues" evidence="4">
    <location>
        <begin position="693"/>
        <end position="708"/>
    </location>
</feature>
<feature type="compositionally biased region" description="Basic and acidic residues" evidence="4">
    <location>
        <begin position="199"/>
        <end position="209"/>
    </location>
</feature>
<dbReference type="EMBL" id="LT615258">
    <property type="protein sequence ID" value="SCO70875.1"/>
    <property type="molecule type" value="Genomic_DNA"/>
</dbReference>
<evidence type="ECO:0000313" key="6">
    <source>
        <dbReference type="Proteomes" id="UP000305196"/>
    </source>
</evidence>
<feature type="region of interest" description="Disordered" evidence="4">
    <location>
        <begin position="172"/>
        <end position="209"/>
    </location>
</feature>
<feature type="coiled-coil region" evidence="3">
    <location>
        <begin position="540"/>
        <end position="567"/>
    </location>
</feature>
<reference evidence="5 6" key="1">
    <citation type="submission" date="2016-07" db="EMBL/GenBank/DDBJ databases">
        <authorList>
            <consortium name="Pathogen Informatics"/>
        </authorList>
    </citation>
    <scope>NUCLEOTIDE SEQUENCE [LARGE SCALE GENOMIC DNA]</scope>
</reference>
<dbReference type="Pfam" id="PF00022">
    <property type="entry name" value="Actin"/>
    <property type="match status" value="2"/>
</dbReference>
<evidence type="ECO:0000256" key="4">
    <source>
        <dbReference type="SAM" id="MobiDB-lite"/>
    </source>
</evidence>
<dbReference type="Gene3D" id="3.30.420.40">
    <property type="match status" value="4"/>
</dbReference>
<comment type="similarity">
    <text evidence="2">Belongs to the actin family.</text>
</comment>
<feature type="compositionally biased region" description="Basic and acidic residues" evidence="4">
    <location>
        <begin position="679"/>
        <end position="692"/>
    </location>
</feature>
<organism evidence="5 6">
    <name type="scientific">Plasmodium vivax</name>
    <name type="common">malaria parasite P. vivax</name>
    <dbReference type="NCBI Taxonomy" id="5855"/>
    <lineage>
        <taxon>Eukaryota</taxon>
        <taxon>Sar</taxon>
        <taxon>Alveolata</taxon>
        <taxon>Apicomplexa</taxon>
        <taxon>Aconoidasida</taxon>
        <taxon>Haemosporida</taxon>
        <taxon>Plasmodiidae</taxon>
        <taxon>Plasmodium</taxon>
        <taxon>Plasmodium (Plasmodium)</taxon>
    </lineage>
</organism>
<dbReference type="Proteomes" id="UP000305196">
    <property type="component" value="Chromosome 3"/>
</dbReference>
<dbReference type="SUPFAM" id="SSF53067">
    <property type="entry name" value="Actin-like ATPase domain"/>
    <property type="match status" value="2"/>
</dbReference>
<dbReference type="AlphaFoldDB" id="A0A1G4H7K9"/>
<feature type="compositionally biased region" description="Polar residues" evidence="4">
    <location>
        <begin position="610"/>
        <end position="619"/>
    </location>
</feature>
<dbReference type="VEuPathDB" id="PlasmoDB:PVPAM_030019600"/>
<name>A0A1G4H7K9_PLAVI</name>
<evidence type="ECO:0000256" key="3">
    <source>
        <dbReference type="SAM" id="Coils"/>
    </source>
</evidence>
<evidence type="ECO:0000256" key="2">
    <source>
        <dbReference type="RuleBase" id="RU000487"/>
    </source>
</evidence>
<dbReference type="InterPro" id="IPR043129">
    <property type="entry name" value="ATPase_NBD"/>
</dbReference>
<evidence type="ECO:0000313" key="5">
    <source>
        <dbReference type="EMBL" id="SCO70875.1"/>
    </source>
</evidence>
<dbReference type="SMART" id="SM00268">
    <property type="entry name" value="ACTIN"/>
    <property type="match status" value="1"/>
</dbReference>
<evidence type="ECO:0000256" key="1">
    <source>
        <dbReference type="ARBA" id="ARBA00049360"/>
    </source>
</evidence>
<gene>
    <name evidence="5" type="ORF">PVC01_030019500</name>
</gene>
<sequence length="876" mass="98394">MAAPVNIDVPKLILDNGGGLIKGGVLPSYSQMSNSQGDEIEPKFIVPNCVGQVRKKNIVHISDGCYSICEYFCHRPHVDGLLLDLEMQTKIWERIFSCKQTVGFKIKDMAICITESYLTPAYIRQGVIELLFEYFNFNQIVVVSSQTMLPFSFIGLNLGQYDILNPPIFPLPSSRGRKGESSKRRRRMGGKSLTRKSHSPRETLRGEWEGSCHRDDADLKSEGGRWPAGELHEEWGEEEEDVAVVGADVAVGGADVAVVGADVAVGGADVAVVGADVAVVGADVADVAVGVSSRSDPVCEVKNERNGLESNLTSSMESSLANRLTSPPQRGGAPGEEDPPADNGALTNRHIFVRNIECYNKYTQRVYLEEGFRGESWQQHHFDGFFTCGGGPSPSNGVVRTLQSNSYLGNNFCVQDPNFLLPDQIDLHHRYYEPNCRDLQNFQSHFNSSYVESFYSQVLNGNYNLSLRNPCALYVDVGFSHTYVLPYIEYRLIEYAILRTKVSASILNTYLKNVLSYKHVNLEHNELLVENVKERACYVSLDYERDLERERARLEEVKRQRVEERLAGVSGEVSGGVSGGVSSLVTGEEDPPKGEIKREGPHSSGKDEANPTTGGNSPQRDGRKKKKRTQPHLFYSYKLIDYNNATKREISDVYDTLRTNSSNDCIYVDSDWDDQMEFSNHRGGAEEGRAEEGKEEEGKEEEGKEEEGNEHGGTAGRDDHTDRLTNRHTDRHTGSPHTKAAWQRPSAESKNDVINLTNERIAIPEVLFNPKDINLEHCSIVELIYRCISLLPKEIQRYFLAQIYISGGSTKFTNFKHRLYKELRGMFPSEWDINIYSHRNGLYSNYIGTYVWLSDHNIYSYNVITREQYFSHGQGG</sequence>
<protein>
    <submittedName>
        <fullName evidence="5">Actin-related protein, putative</fullName>
    </submittedName>
</protein>
<feature type="region of interest" description="Disordered" evidence="4">
    <location>
        <begin position="305"/>
        <end position="345"/>
    </location>
</feature>
<feature type="compositionally biased region" description="Basic and acidic residues" evidence="4">
    <location>
        <begin position="590"/>
        <end position="609"/>
    </location>
</feature>
<feature type="region of interest" description="Disordered" evidence="4">
    <location>
        <begin position="677"/>
        <end position="748"/>
    </location>
</feature>
<proteinExistence type="inferred from homology"/>
<dbReference type="VEuPathDB" id="PlasmoDB:PVW1_030022200"/>
<feature type="compositionally biased region" description="Basic and acidic residues" evidence="4">
    <location>
        <begin position="716"/>
        <end position="733"/>
    </location>
</feature>
<feature type="compositionally biased region" description="Polar residues" evidence="4">
    <location>
        <begin position="308"/>
        <end position="328"/>
    </location>
</feature>
<dbReference type="PANTHER" id="PTHR11937">
    <property type="entry name" value="ACTIN"/>
    <property type="match status" value="1"/>
</dbReference>
<feature type="region of interest" description="Disordered" evidence="4">
    <location>
        <begin position="571"/>
        <end position="630"/>
    </location>
</feature>
<dbReference type="VEuPathDB" id="PlasmoDB:PVP01_0315000"/>
<dbReference type="Gene3D" id="3.90.640.10">
    <property type="entry name" value="Actin, Chain A, domain 4"/>
    <property type="match status" value="2"/>
</dbReference>
<dbReference type="VEuPathDB" id="PlasmoDB:PVX_096355"/>
<comment type="catalytic activity">
    <reaction evidence="1">
        <text>ATP + H2O = ADP + phosphate + H(+)</text>
        <dbReference type="Rhea" id="RHEA:13065"/>
        <dbReference type="ChEBI" id="CHEBI:15377"/>
        <dbReference type="ChEBI" id="CHEBI:15378"/>
        <dbReference type="ChEBI" id="CHEBI:30616"/>
        <dbReference type="ChEBI" id="CHEBI:43474"/>
        <dbReference type="ChEBI" id="CHEBI:456216"/>
    </reaction>
</comment>
<feature type="compositionally biased region" description="Basic residues" evidence="4">
    <location>
        <begin position="183"/>
        <end position="198"/>
    </location>
</feature>
<accession>A0A1G4H7K9</accession>